<reference evidence="1" key="1">
    <citation type="submission" date="2025-02" db="EMBL/GenBank/DDBJ databases">
        <authorList>
            <consortium name="NCBI Genome Project"/>
        </authorList>
    </citation>
    <scope>NUCLEOTIDE SEQUENCE</scope>
</reference>
<protein>
    <submittedName>
        <fullName evidence="1">Uncharacterized protein</fullName>
    </submittedName>
</protein>
<name>A0AAJ8BR26_ASPNG</name>
<reference evidence="1" key="2">
    <citation type="submission" date="2025-08" db="UniProtKB">
        <authorList>
            <consortium name="RefSeq"/>
        </authorList>
    </citation>
    <scope>IDENTIFICATION</scope>
</reference>
<evidence type="ECO:0000313" key="1">
    <source>
        <dbReference type="RefSeq" id="XP_059600720.1"/>
    </source>
</evidence>
<dbReference type="GeneID" id="84591065"/>
<dbReference type="VEuPathDB" id="FungiDB:An04g09970"/>
<dbReference type="AlphaFoldDB" id="A0AAJ8BR26"/>
<proteinExistence type="predicted"/>
<organism evidence="1">
    <name type="scientific">Aspergillus niger</name>
    <dbReference type="NCBI Taxonomy" id="5061"/>
    <lineage>
        <taxon>Eukaryota</taxon>
        <taxon>Fungi</taxon>
        <taxon>Dikarya</taxon>
        <taxon>Ascomycota</taxon>
        <taxon>Pezizomycotina</taxon>
        <taxon>Eurotiomycetes</taxon>
        <taxon>Eurotiomycetidae</taxon>
        <taxon>Eurotiales</taxon>
        <taxon>Aspergillaceae</taxon>
        <taxon>Aspergillus</taxon>
        <taxon>Aspergillus subgen. Circumdati</taxon>
    </lineage>
</organism>
<sequence>MEPVVSMMRFELYRQSIAGRATLRDADCHHGVSLTSASPQCSNLFTIEGNGMRHQAGEQMVGTKGSNKVRRDVAGCYSGGDHDERVFILSPKFQHKGLYIQQ</sequence>
<dbReference type="KEGG" id="ang:An04g09970"/>
<gene>
    <name evidence="1" type="ORF">An04g09970</name>
</gene>
<dbReference type="RefSeq" id="XP_059600720.1">
    <property type="nucleotide sequence ID" value="XM_059747794.1"/>
</dbReference>
<accession>A0AAJ8BR26</accession>